<reference evidence="2 5" key="2">
    <citation type="submission" date="2019-02" db="EMBL/GenBank/DDBJ databases">
        <title>Complete genome sequence of Desulfobacter hydrogenophilus AcRS1.</title>
        <authorList>
            <person name="Marietou A."/>
            <person name="Lund M.B."/>
            <person name="Marshall I.P.G."/>
            <person name="Schreiber L."/>
            <person name="Jorgensen B."/>
        </authorList>
    </citation>
    <scope>NUCLEOTIDE SEQUENCE [LARGE SCALE GENOMIC DNA]</scope>
    <source>
        <strain evidence="2 5">AcRS1</strain>
    </source>
</reference>
<dbReference type="InterPro" id="IPR007345">
    <property type="entry name" value="Polysacch_pyruvyl_Trfase"/>
</dbReference>
<keyword evidence="5" id="KW-1185">Reference proteome</keyword>
<dbReference type="EMBL" id="CP036313">
    <property type="protein sequence ID" value="QBH15441.1"/>
    <property type="molecule type" value="Genomic_DNA"/>
</dbReference>
<evidence type="ECO:0000313" key="2">
    <source>
        <dbReference type="EMBL" id="QBH15441.1"/>
    </source>
</evidence>
<gene>
    <name evidence="3" type="ORF">DO021_10750</name>
    <name evidence="2" type="ORF">EYB58_22595</name>
</gene>
<dbReference type="RefSeq" id="WP_111956505.1">
    <property type="nucleotide sequence ID" value="NZ_CP036313.1"/>
</dbReference>
<dbReference type="OrthoDB" id="9799278at2"/>
<sequence>MKLGLLSFHNAANYGAALQIFALQKVLLDRGFDCEYINYQNNHRRVSYSMTYHLLSSLKKGDIKSAIRFALGSPFMILRKARFRSFYRKNLKQTSRIYTSPEEARELNHKYTKFIIGSDQVWNWSNNGRDEAFLLSFVEDDAKKISYSSSFGVAEISDEQKSIYRNYLSKIKHLSVREKYGIKLVKNLTDREAILVLDPVFLLSKQQWERVADSKKKKETYIFSYTNQPSQLESFFSVTGYNVQNSFSYKLSRNITIKDFLHSKVRVKYTMSLSEFLSVIRDAYLIVSASFHCVALSIIMNKPFVAILAGNKGKDERLLTILSLLGLEERIFTDKMTEEQVNEPIDYDSVNKKIEALKASSMKFLLNAIQY</sequence>
<accession>A0A328FCH5</accession>
<evidence type="ECO:0000259" key="1">
    <source>
        <dbReference type="Pfam" id="PF04230"/>
    </source>
</evidence>
<feature type="domain" description="Polysaccharide pyruvyl transferase" evidence="1">
    <location>
        <begin position="13"/>
        <end position="307"/>
    </location>
</feature>
<evidence type="ECO:0000313" key="4">
    <source>
        <dbReference type="Proteomes" id="UP000248798"/>
    </source>
</evidence>
<dbReference type="EMBL" id="QLNI01000020">
    <property type="protein sequence ID" value="RAM01916.1"/>
    <property type="molecule type" value="Genomic_DNA"/>
</dbReference>
<evidence type="ECO:0000313" key="5">
    <source>
        <dbReference type="Proteomes" id="UP000293902"/>
    </source>
</evidence>
<name>A0A328FCH5_9BACT</name>
<dbReference type="Proteomes" id="UP000248798">
    <property type="component" value="Unassembled WGS sequence"/>
</dbReference>
<proteinExistence type="predicted"/>
<dbReference type="Proteomes" id="UP000293902">
    <property type="component" value="Chromosome"/>
</dbReference>
<reference evidence="3 4" key="1">
    <citation type="submission" date="2018-06" db="EMBL/GenBank/DDBJ databases">
        <title>Complete Genome Sequence of Desulfobacter hydrogenophilus (DSM3380).</title>
        <authorList>
            <person name="Marietou A."/>
            <person name="Schreiber L."/>
            <person name="Marshall I."/>
            <person name="Jorgensen B."/>
        </authorList>
    </citation>
    <scope>NUCLEOTIDE SEQUENCE [LARGE SCALE GENOMIC DNA]</scope>
    <source>
        <strain evidence="3 4">DSM 3380</strain>
    </source>
</reference>
<organism evidence="3 4">
    <name type="scientific">Desulfobacter hydrogenophilus</name>
    <dbReference type="NCBI Taxonomy" id="2291"/>
    <lineage>
        <taxon>Bacteria</taxon>
        <taxon>Pseudomonadati</taxon>
        <taxon>Thermodesulfobacteriota</taxon>
        <taxon>Desulfobacteria</taxon>
        <taxon>Desulfobacterales</taxon>
        <taxon>Desulfobacteraceae</taxon>
        <taxon>Desulfobacter</taxon>
    </lineage>
</organism>
<dbReference type="Pfam" id="PF04230">
    <property type="entry name" value="PS_pyruv_trans"/>
    <property type="match status" value="1"/>
</dbReference>
<keyword evidence="2" id="KW-0808">Transferase</keyword>
<protein>
    <submittedName>
        <fullName evidence="2">Polysaccharide pyruvyl transferase family protein</fullName>
    </submittedName>
</protein>
<evidence type="ECO:0000313" key="3">
    <source>
        <dbReference type="EMBL" id="RAM01916.1"/>
    </source>
</evidence>
<dbReference type="AlphaFoldDB" id="A0A328FCH5"/>
<dbReference type="GO" id="GO:0016740">
    <property type="term" value="F:transferase activity"/>
    <property type="evidence" value="ECO:0007669"/>
    <property type="project" value="UniProtKB-KW"/>
</dbReference>